<accession>A0A109K548</accession>
<dbReference type="Proteomes" id="UP000057737">
    <property type="component" value="Unassembled WGS sequence"/>
</dbReference>
<name>A0A109K548_9BRAD</name>
<organism evidence="1 2">
    <name type="scientific">Bradyrhizobium macuxiense</name>
    <dbReference type="NCBI Taxonomy" id="1755647"/>
    <lineage>
        <taxon>Bacteria</taxon>
        <taxon>Pseudomonadati</taxon>
        <taxon>Pseudomonadota</taxon>
        <taxon>Alphaproteobacteria</taxon>
        <taxon>Hyphomicrobiales</taxon>
        <taxon>Nitrobacteraceae</taxon>
        <taxon>Bradyrhizobium</taxon>
    </lineage>
</organism>
<gene>
    <name evidence="1" type="ORF">AS156_25985</name>
</gene>
<reference evidence="1 2" key="1">
    <citation type="submission" date="2015-11" db="EMBL/GenBank/DDBJ databases">
        <title>Draft Genome Sequence of the Strain BR 10303 (Bradyrhizobium sp.) isolated from nodules of Centrolobium paraense.</title>
        <authorList>
            <person name="Zelli J.E."/>
            <person name="Simoes-Araujo J.L."/>
            <person name="Barauna A.C."/>
            <person name="Silva K."/>
        </authorList>
    </citation>
    <scope>NUCLEOTIDE SEQUENCE [LARGE SCALE GENOMIC DNA]</scope>
    <source>
        <strain evidence="1 2">BR 10303</strain>
    </source>
</reference>
<comment type="caution">
    <text evidence="1">The sequence shown here is derived from an EMBL/GenBank/DDBJ whole genome shotgun (WGS) entry which is preliminary data.</text>
</comment>
<dbReference type="EMBL" id="LNCU01000010">
    <property type="protein sequence ID" value="KWV60880.1"/>
    <property type="molecule type" value="Genomic_DNA"/>
</dbReference>
<sequence>MEASTFSLREIAAWLSVQIFGSVASSRSQLDDDHAKSLPATPVCGETAHRHRRKHLLLAMNLLCASSATRLAELRRGNSTDRRRLVR</sequence>
<keyword evidence="2" id="KW-1185">Reference proteome</keyword>
<proteinExistence type="predicted"/>
<evidence type="ECO:0000313" key="1">
    <source>
        <dbReference type="EMBL" id="KWV60880.1"/>
    </source>
</evidence>
<protein>
    <submittedName>
        <fullName evidence="1">Uncharacterized protein</fullName>
    </submittedName>
</protein>
<dbReference type="AlphaFoldDB" id="A0A109K548"/>
<evidence type="ECO:0000313" key="2">
    <source>
        <dbReference type="Proteomes" id="UP000057737"/>
    </source>
</evidence>